<dbReference type="Pfam" id="PF13414">
    <property type="entry name" value="TPR_11"/>
    <property type="match status" value="1"/>
</dbReference>
<dbReference type="SMART" id="SM00028">
    <property type="entry name" value="TPR"/>
    <property type="match status" value="7"/>
</dbReference>
<dbReference type="InterPro" id="IPR026634">
    <property type="entry name" value="TPST-like"/>
</dbReference>
<name>A0A8J6NIG4_9BACT</name>
<reference evidence="4 5" key="1">
    <citation type="submission" date="2020-08" db="EMBL/GenBank/DDBJ databases">
        <title>Bridging the membrane lipid divide: bacteria of the FCB group superphylum have the potential to synthesize archaeal ether lipids.</title>
        <authorList>
            <person name="Villanueva L."/>
            <person name="Von Meijenfeldt F.A.B."/>
            <person name="Westbye A.B."/>
            <person name="Yadav S."/>
            <person name="Hopmans E.C."/>
            <person name="Dutilh B.E."/>
            <person name="Sinninghe Damste J.S."/>
        </authorList>
    </citation>
    <scope>NUCLEOTIDE SEQUENCE [LARGE SCALE GENOMIC DNA]</scope>
    <source>
        <strain evidence="4">NIOZ-UU47</strain>
    </source>
</reference>
<accession>A0A8J6NIG4</accession>
<dbReference type="AlphaFoldDB" id="A0A8J6NIG4"/>
<proteinExistence type="predicted"/>
<dbReference type="GO" id="GO:0008476">
    <property type="term" value="F:protein-tyrosine sulfotransferase activity"/>
    <property type="evidence" value="ECO:0007669"/>
    <property type="project" value="InterPro"/>
</dbReference>
<evidence type="ECO:0000313" key="5">
    <source>
        <dbReference type="Proteomes" id="UP000614424"/>
    </source>
</evidence>
<organism evidence="4 5">
    <name type="scientific">Candidatus Desulfobia pelagia</name>
    <dbReference type="NCBI Taxonomy" id="2841692"/>
    <lineage>
        <taxon>Bacteria</taxon>
        <taxon>Pseudomonadati</taxon>
        <taxon>Thermodesulfobacteriota</taxon>
        <taxon>Desulfobulbia</taxon>
        <taxon>Desulfobulbales</taxon>
        <taxon>Desulfobulbaceae</taxon>
        <taxon>Candidatus Desulfobia</taxon>
    </lineage>
</organism>
<dbReference type="SUPFAM" id="SSF48452">
    <property type="entry name" value="TPR-like"/>
    <property type="match status" value="2"/>
</dbReference>
<dbReference type="Proteomes" id="UP000614424">
    <property type="component" value="Unassembled WGS sequence"/>
</dbReference>
<sequence length="587" mass="67011">MSLRNLKRNKSKKSRQSLSSQYGMDDLSGLLRTAQGYLQSGRLPEAEKMYTQIIAAFPASASAHIDLGALYHSQGDLEKAIKHYKQAIANDNNNLQALNNMAQGLQDYGDFDGAAAIYEKIIDIKPAPESWKSLGLIYSRMFKFDKAIAAYKEAVAVNPDDYDVHNKLGILHGKLGSLDLATRCFQDALRVKPDFSAARFSFAEVLEKNNRIEEAHQETCKGLTIDPDDIELQSLAAACERRLGKVRKAIDRLSQIDAAHLSAVNRRQLYFERGRCHDNNGEYEKAYSDFLSGNQAAQELSRKFNKESILEKLDSVKKQFQYNDIIPPVADSLCGRAPVFLVGFPRSGTTLLDQVLDSHSGVQTMEEANILEKMEENAAGPFDSYIDLWKNLTTVEIKKLQEQYYRGVDSCLDRQPETVLVDRNPYNTMCVSLAWRMFPDAKFILAVRHPLDVCLSCFMQDFQFNPANVNFFTLADAVHYYCKVMELWRLYSDRLPLNYTIVRYEDLVADLEGEARRLLDFVGVEWDPGVLKFYEHAKAKGQIKTASYHQVTRPIYRNAVDRWQHYGKFCEPFEKQMAPYMKYFGYC</sequence>
<dbReference type="Pfam" id="PF13432">
    <property type="entry name" value="TPR_16"/>
    <property type="match status" value="1"/>
</dbReference>
<feature type="repeat" description="TPR" evidence="2">
    <location>
        <begin position="128"/>
        <end position="161"/>
    </location>
</feature>
<dbReference type="EMBL" id="JACNJZ010000217">
    <property type="protein sequence ID" value="MBC8319038.1"/>
    <property type="molecule type" value="Genomic_DNA"/>
</dbReference>
<dbReference type="SUPFAM" id="SSF52540">
    <property type="entry name" value="P-loop containing nucleoside triphosphate hydrolases"/>
    <property type="match status" value="1"/>
</dbReference>
<gene>
    <name evidence="4" type="ORF">H8E41_14160</name>
</gene>
<dbReference type="Pfam" id="PF13469">
    <property type="entry name" value="Sulfotransfer_3"/>
    <property type="match status" value="1"/>
</dbReference>
<dbReference type="PANTHER" id="PTHR12788:SF10">
    <property type="entry name" value="PROTEIN-TYROSINE SULFOTRANSFERASE"/>
    <property type="match status" value="1"/>
</dbReference>
<dbReference type="PROSITE" id="PS50293">
    <property type="entry name" value="TPR_REGION"/>
    <property type="match status" value="2"/>
</dbReference>
<feature type="repeat" description="TPR" evidence="2">
    <location>
        <begin position="61"/>
        <end position="94"/>
    </location>
</feature>
<dbReference type="InterPro" id="IPR027417">
    <property type="entry name" value="P-loop_NTPase"/>
</dbReference>
<feature type="compositionally biased region" description="Basic residues" evidence="3">
    <location>
        <begin position="1"/>
        <end position="15"/>
    </location>
</feature>
<dbReference type="Gene3D" id="1.25.40.10">
    <property type="entry name" value="Tetratricopeptide repeat domain"/>
    <property type="match status" value="3"/>
</dbReference>
<dbReference type="PANTHER" id="PTHR12788">
    <property type="entry name" value="PROTEIN-TYROSINE SULFOTRANSFERASE 2"/>
    <property type="match status" value="1"/>
</dbReference>
<keyword evidence="1" id="KW-0808">Transferase</keyword>
<dbReference type="InterPro" id="IPR019734">
    <property type="entry name" value="TPR_rpt"/>
</dbReference>
<evidence type="ECO:0000256" key="1">
    <source>
        <dbReference type="ARBA" id="ARBA00022679"/>
    </source>
</evidence>
<comment type="caution">
    <text evidence="4">The sequence shown here is derived from an EMBL/GenBank/DDBJ whole genome shotgun (WGS) entry which is preliminary data.</text>
</comment>
<evidence type="ECO:0000256" key="2">
    <source>
        <dbReference type="PROSITE-ProRule" id="PRU00339"/>
    </source>
</evidence>
<feature type="repeat" description="TPR" evidence="2">
    <location>
        <begin position="162"/>
        <end position="195"/>
    </location>
</feature>
<protein>
    <submittedName>
        <fullName evidence="4">Sulfotransferase</fullName>
    </submittedName>
</protein>
<dbReference type="InterPro" id="IPR011990">
    <property type="entry name" value="TPR-like_helical_dom_sf"/>
</dbReference>
<dbReference type="Gene3D" id="3.40.50.300">
    <property type="entry name" value="P-loop containing nucleotide triphosphate hydrolases"/>
    <property type="match status" value="1"/>
</dbReference>
<dbReference type="PROSITE" id="PS50005">
    <property type="entry name" value="TPR"/>
    <property type="match status" value="3"/>
</dbReference>
<keyword evidence="2" id="KW-0802">TPR repeat</keyword>
<evidence type="ECO:0000313" key="4">
    <source>
        <dbReference type="EMBL" id="MBC8319038.1"/>
    </source>
</evidence>
<feature type="region of interest" description="Disordered" evidence="3">
    <location>
        <begin position="1"/>
        <end position="20"/>
    </location>
</feature>
<evidence type="ECO:0000256" key="3">
    <source>
        <dbReference type="SAM" id="MobiDB-lite"/>
    </source>
</evidence>